<dbReference type="RefSeq" id="WP_345504063.1">
    <property type="nucleotide sequence ID" value="NZ_BAABLO010000011.1"/>
</dbReference>
<sequence>MTGTPSPHSSQHWLPYYVGKVRRHVHWARTEGIGRLVEEDRLDPRERIGTAVRKARWRRAHGVPAGAARPVYVVGLQRSGTNMLMRGVDQAPEVDVCNENDRRAFSRFRLRSDETLVSVVRSSRHRLVLVKPLCESHRVDELLALPGLSAGRAVWVVRDPEDRARSEVSKFGESNLVALRQIGAGHGDQIWQGQRLPRASVDLVRSFDLETMTPETAAVLFWVVRNQLWFDLGLDRRSDVMLVSYDRFVADPHGQMRRLCAFIDLPYRPVLCDHVVPRSSHGSAILPIDPDVRRLARGLAARLDEAAVREPGTAAEQAPVPARGDG</sequence>
<reference evidence="3" key="1">
    <citation type="journal article" date="2019" name="Int. J. Syst. Evol. Microbiol.">
        <title>The Global Catalogue of Microorganisms (GCM) 10K type strain sequencing project: providing services to taxonomists for standard genome sequencing and annotation.</title>
        <authorList>
            <consortium name="The Broad Institute Genomics Platform"/>
            <consortium name="The Broad Institute Genome Sequencing Center for Infectious Disease"/>
            <person name="Wu L."/>
            <person name="Ma J."/>
        </authorList>
    </citation>
    <scope>NUCLEOTIDE SEQUENCE [LARGE SCALE GENOMIC DNA]</scope>
    <source>
        <strain evidence="3">JCM 18961</strain>
    </source>
</reference>
<gene>
    <name evidence="2" type="ORF">GCM10025782_27170</name>
</gene>
<evidence type="ECO:0000259" key="1">
    <source>
        <dbReference type="Pfam" id="PF00685"/>
    </source>
</evidence>
<accession>A0ABP8YDM9</accession>
<dbReference type="InterPro" id="IPR027417">
    <property type="entry name" value="P-loop_NTPase"/>
</dbReference>
<keyword evidence="3" id="KW-1185">Reference proteome</keyword>
<dbReference type="Gene3D" id="3.40.50.300">
    <property type="entry name" value="P-loop containing nucleotide triphosphate hydrolases"/>
    <property type="match status" value="1"/>
</dbReference>
<protein>
    <recommendedName>
        <fullName evidence="1">Sulfotransferase domain-containing protein</fullName>
    </recommendedName>
</protein>
<dbReference type="Pfam" id="PF00685">
    <property type="entry name" value="Sulfotransfer_1"/>
    <property type="match status" value="1"/>
</dbReference>
<dbReference type="SUPFAM" id="SSF52540">
    <property type="entry name" value="P-loop containing nucleoside triphosphate hydrolases"/>
    <property type="match status" value="1"/>
</dbReference>
<dbReference type="InterPro" id="IPR000863">
    <property type="entry name" value="Sulfotransferase_dom"/>
</dbReference>
<dbReference type="EMBL" id="BAABLO010000011">
    <property type="protein sequence ID" value="GAA4727191.1"/>
    <property type="molecule type" value="Genomic_DNA"/>
</dbReference>
<evidence type="ECO:0000313" key="3">
    <source>
        <dbReference type="Proteomes" id="UP001500556"/>
    </source>
</evidence>
<dbReference type="Proteomes" id="UP001500556">
    <property type="component" value="Unassembled WGS sequence"/>
</dbReference>
<name>A0ABP8YDM9_9MICO</name>
<evidence type="ECO:0000313" key="2">
    <source>
        <dbReference type="EMBL" id="GAA4727191.1"/>
    </source>
</evidence>
<feature type="domain" description="Sulfotransferase" evidence="1">
    <location>
        <begin position="71"/>
        <end position="269"/>
    </location>
</feature>
<proteinExistence type="predicted"/>
<comment type="caution">
    <text evidence="2">The sequence shown here is derived from an EMBL/GenBank/DDBJ whole genome shotgun (WGS) entry which is preliminary data.</text>
</comment>
<organism evidence="2 3">
    <name type="scientific">Pedococcus ginsenosidimutans</name>
    <dbReference type="NCBI Taxonomy" id="490570"/>
    <lineage>
        <taxon>Bacteria</taxon>
        <taxon>Bacillati</taxon>
        <taxon>Actinomycetota</taxon>
        <taxon>Actinomycetes</taxon>
        <taxon>Micrococcales</taxon>
        <taxon>Intrasporangiaceae</taxon>
        <taxon>Pedococcus</taxon>
    </lineage>
</organism>